<dbReference type="InterPro" id="IPR036779">
    <property type="entry name" value="LysM_dom_sf"/>
</dbReference>
<keyword evidence="3" id="KW-0843">Virulence</keyword>
<organism evidence="8 9">
    <name type="scientific">Truncatella angustata</name>
    <dbReference type="NCBI Taxonomy" id="152316"/>
    <lineage>
        <taxon>Eukaryota</taxon>
        <taxon>Fungi</taxon>
        <taxon>Dikarya</taxon>
        <taxon>Ascomycota</taxon>
        <taxon>Pezizomycotina</taxon>
        <taxon>Sordariomycetes</taxon>
        <taxon>Xylariomycetidae</taxon>
        <taxon>Amphisphaeriales</taxon>
        <taxon>Sporocadaceae</taxon>
        <taxon>Truncatella</taxon>
    </lineage>
</organism>
<feature type="domain" description="LysM" evidence="7">
    <location>
        <begin position="312"/>
        <end position="360"/>
    </location>
</feature>
<dbReference type="SUPFAM" id="SSF54106">
    <property type="entry name" value="LysM domain"/>
    <property type="match status" value="3"/>
</dbReference>
<dbReference type="Proteomes" id="UP000758603">
    <property type="component" value="Unassembled WGS sequence"/>
</dbReference>
<name>A0A9P8UNP6_9PEZI</name>
<keyword evidence="9" id="KW-1185">Reference proteome</keyword>
<evidence type="ECO:0000313" key="8">
    <source>
        <dbReference type="EMBL" id="KAH6655548.1"/>
    </source>
</evidence>
<dbReference type="CDD" id="cd00118">
    <property type="entry name" value="LysM"/>
    <property type="match status" value="3"/>
</dbReference>
<accession>A0A9P8UNP6</accession>
<dbReference type="GeneID" id="70136013"/>
<dbReference type="InterPro" id="IPR018392">
    <property type="entry name" value="LysM"/>
</dbReference>
<protein>
    <recommendedName>
        <fullName evidence="7">LysM domain-containing protein</fullName>
    </recommendedName>
</protein>
<evidence type="ECO:0000259" key="7">
    <source>
        <dbReference type="PROSITE" id="PS51782"/>
    </source>
</evidence>
<dbReference type="Pfam" id="PF01476">
    <property type="entry name" value="LysM"/>
    <property type="match status" value="3"/>
</dbReference>
<evidence type="ECO:0000313" key="9">
    <source>
        <dbReference type="Proteomes" id="UP000758603"/>
    </source>
</evidence>
<keyword evidence="1" id="KW-0147">Chitin-binding</keyword>
<dbReference type="PROSITE" id="PS51782">
    <property type="entry name" value="LYSM"/>
    <property type="match status" value="5"/>
</dbReference>
<evidence type="ECO:0000256" key="3">
    <source>
        <dbReference type="ARBA" id="ARBA00023026"/>
    </source>
</evidence>
<sequence length="829" mass="89050">MASWFIINFALAALCHYAHVGATYLHNQPYQRDHMNLHRTIFSRQEDGSEPTALFLADNLLMFSAGCASALAATINCTESIREEEFLYTWGGMSADELAALCTDSCRDSIVDHRANVAQECADDIYVDPPEKNITDYVYGTSTTNDVYGMEGKTVNPLALVDYYFLNYNLLCLKDITGDFCYLSTANGTNGTVDDCGPCELDAFRLQMEDERAYDAGLAEQYSSAVSSCGITAAPLATPTSSFQNNNITLSENITFSCTGTYVPVETGTTCDQFAEANSMSTDQLLNINNLAGGCADWPGDQTELCVQDKCTPYTVQEGDTCVSVSNVAQITVVQLVTWNPSIDPLCMNWNSKVGHVICLSSPFGYVFPNETINDDSGYAPITTAAPVPTDAMTESNHYCGTWYLVQKDEYCQLIATKNGITLSDFYFLNPEIDSNCTNLWADASYCVAPVGTITTYDGYYGSSTASNTGTPTTLNTATLSTVSAATYAAPTATGFPLANLSIASCYAVFQNSYGSIYCEAVTKMYSVALADFLRWNPSILNGADYDAETCVLQNATAYCASYYNTSLAATTTSASWAVITAPANAAPSSTTDCVDWYTTQLYDTCTTVLQMNDIPFSLFYEWNPAIGSNCENLWLNTSYCVAGPGWDDEDAHYYTGTDAGTATSTGTVTSTSGPPGPTQTGITADCNKWYVAQAGDGCYDIAADNGITLDQFYSWNPAVGSNCENLWPDEAYCIGVSSSSSTTTTPTSTTTPSTTTSATQTSVTPPGPTQSGIPANCNLYAVATGGGCYDFAAANNITLDQLYEWNPVLNNDCENFWAEEAYCVGVSG</sequence>
<comment type="caution">
    <text evidence="8">The sequence shown here is derived from an EMBL/GenBank/DDBJ whole genome shotgun (WGS) entry which is preliminary data.</text>
</comment>
<feature type="domain" description="LysM" evidence="7">
    <location>
        <begin position="402"/>
        <end position="448"/>
    </location>
</feature>
<dbReference type="PANTHER" id="PTHR34997">
    <property type="entry name" value="AM15"/>
    <property type="match status" value="1"/>
</dbReference>
<feature type="domain" description="LysM" evidence="7">
    <location>
        <begin position="779"/>
        <end position="825"/>
    </location>
</feature>
<comment type="similarity">
    <text evidence="4">Belongs to the secreted LysM effector family.</text>
</comment>
<evidence type="ECO:0000256" key="4">
    <source>
        <dbReference type="ARBA" id="ARBA00044955"/>
    </source>
</evidence>
<feature type="domain" description="LysM" evidence="7">
    <location>
        <begin position="596"/>
        <end position="642"/>
    </location>
</feature>
<dbReference type="RefSeq" id="XP_045959813.1">
    <property type="nucleotide sequence ID" value="XM_046107122.1"/>
</dbReference>
<proteinExistence type="inferred from homology"/>
<gene>
    <name evidence="8" type="ORF">BKA67DRAFT_657480</name>
</gene>
<dbReference type="SMART" id="SM00257">
    <property type="entry name" value="LysM"/>
    <property type="match status" value="5"/>
</dbReference>
<dbReference type="PANTHER" id="PTHR34997:SF2">
    <property type="entry name" value="LYSM DOMAIN-CONTAINING PROTEIN-RELATED"/>
    <property type="match status" value="1"/>
</dbReference>
<evidence type="ECO:0000256" key="6">
    <source>
        <dbReference type="SAM" id="SignalP"/>
    </source>
</evidence>
<feature type="signal peptide" evidence="6">
    <location>
        <begin position="1"/>
        <end position="22"/>
    </location>
</feature>
<evidence type="ECO:0000256" key="2">
    <source>
        <dbReference type="ARBA" id="ARBA00022729"/>
    </source>
</evidence>
<keyword evidence="2 6" id="KW-0732">Signal</keyword>
<dbReference type="AlphaFoldDB" id="A0A9P8UNP6"/>
<reference evidence="8" key="1">
    <citation type="journal article" date="2021" name="Nat. Commun.">
        <title>Genetic determinants of endophytism in the Arabidopsis root mycobiome.</title>
        <authorList>
            <person name="Mesny F."/>
            <person name="Miyauchi S."/>
            <person name="Thiergart T."/>
            <person name="Pickel B."/>
            <person name="Atanasova L."/>
            <person name="Karlsson M."/>
            <person name="Huettel B."/>
            <person name="Barry K.W."/>
            <person name="Haridas S."/>
            <person name="Chen C."/>
            <person name="Bauer D."/>
            <person name="Andreopoulos W."/>
            <person name="Pangilinan J."/>
            <person name="LaButti K."/>
            <person name="Riley R."/>
            <person name="Lipzen A."/>
            <person name="Clum A."/>
            <person name="Drula E."/>
            <person name="Henrissat B."/>
            <person name="Kohler A."/>
            <person name="Grigoriev I.V."/>
            <person name="Martin F.M."/>
            <person name="Hacquard S."/>
        </authorList>
    </citation>
    <scope>NUCLEOTIDE SEQUENCE</scope>
    <source>
        <strain evidence="8">MPI-SDFR-AT-0073</strain>
    </source>
</reference>
<dbReference type="GO" id="GO:0008061">
    <property type="term" value="F:chitin binding"/>
    <property type="evidence" value="ECO:0007669"/>
    <property type="project" value="UniProtKB-KW"/>
</dbReference>
<dbReference type="EMBL" id="JAGPXC010000003">
    <property type="protein sequence ID" value="KAH6655548.1"/>
    <property type="molecule type" value="Genomic_DNA"/>
</dbReference>
<evidence type="ECO:0000256" key="5">
    <source>
        <dbReference type="SAM" id="MobiDB-lite"/>
    </source>
</evidence>
<dbReference type="InterPro" id="IPR052210">
    <property type="entry name" value="LysM1-like"/>
</dbReference>
<feature type="chain" id="PRO_5040429180" description="LysM domain-containing protein" evidence="6">
    <location>
        <begin position="23"/>
        <end position="829"/>
    </location>
</feature>
<dbReference type="OrthoDB" id="5985073at2759"/>
<feature type="region of interest" description="Disordered" evidence="5">
    <location>
        <begin position="739"/>
        <end position="770"/>
    </location>
</feature>
<feature type="compositionally biased region" description="Low complexity" evidence="5">
    <location>
        <begin position="739"/>
        <end position="765"/>
    </location>
</feature>
<dbReference type="Gene3D" id="3.10.350.10">
    <property type="entry name" value="LysM domain"/>
    <property type="match status" value="5"/>
</dbReference>
<evidence type="ECO:0000256" key="1">
    <source>
        <dbReference type="ARBA" id="ARBA00022669"/>
    </source>
</evidence>
<feature type="domain" description="LysM" evidence="7">
    <location>
        <begin position="689"/>
        <end position="735"/>
    </location>
</feature>